<reference evidence="2 3" key="1">
    <citation type="submission" date="2015-12" db="EMBL/GenBank/DDBJ databases">
        <authorList>
            <person name="Shamseldin A."/>
            <person name="Moawad H."/>
            <person name="Abd El-Rahim W.M."/>
            <person name="Sadowsky M.J."/>
        </authorList>
    </citation>
    <scope>NUCLEOTIDE SEQUENCE [LARGE SCALE GENOMIC DNA]</scope>
    <source>
        <strain evidence="2 3">ZGT118</strain>
    </source>
</reference>
<organism evidence="2 3">
    <name type="scientific">Ruegeria marisrubri</name>
    <dbReference type="NCBI Taxonomy" id="1685379"/>
    <lineage>
        <taxon>Bacteria</taxon>
        <taxon>Pseudomonadati</taxon>
        <taxon>Pseudomonadota</taxon>
        <taxon>Alphaproteobacteria</taxon>
        <taxon>Rhodobacterales</taxon>
        <taxon>Roseobacteraceae</taxon>
        <taxon>Ruegeria</taxon>
    </lineage>
</organism>
<dbReference type="SUPFAM" id="SSF52540">
    <property type="entry name" value="P-loop containing nucleoside triphosphate hydrolases"/>
    <property type="match status" value="1"/>
</dbReference>
<proteinExistence type="predicted"/>
<comment type="caution">
    <text evidence="2">The sequence shown here is derived from an EMBL/GenBank/DDBJ whole genome shotgun (WGS) entry which is preliminary data.</text>
</comment>
<evidence type="ECO:0000313" key="3">
    <source>
        <dbReference type="Proteomes" id="UP000053791"/>
    </source>
</evidence>
<sequence>MQEYSGPLFLVGSPRSGTKLLRDLLNRHSVINLCNPETYFVPYLFQKHGGDPKNFDADLDQLFADFDRTPFQLYSRAMGKPTMTRADFDQLRFARTWSDAFEIIIRFYSDGGADAQGLWGDKTPSYVLEMDLLKEIFPAARFLHIIRDPRDVAVSAHKAWGHNVLRVAAKWARDMEAAHRSAPKLGSDYLTVHYESLLANPGIELRRISEFLEHPFEEIMMSLTVPSENLGNAKGKLEIDQNNFGKYRQALKPRVQKRIEEIVYDVIEATPYEVEYAERYRPLSRPALICLTAADGMRSMMHVVRRRGLVNGVRVTIGRRIQKKRNSRIRRS</sequence>
<accession>A0A0X3TQT0</accession>
<dbReference type="OrthoDB" id="977108at2"/>
<dbReference type="InterPro" id="IPR026634">
    <property type="entry name" value="TPST-like"/>
</dbReference>
<dbReference type="PANTHER" id="PTHR12788:SF10">
    <property type="entry name" value="PROTEIN-TYROSINE SULFOTRANSFERASE"/>
    <property type="match status" value="1"/>
</dbReference>
<dbReference type="PANTHER" id="PTHR12788">
    <property type="entry name" value="PROTEIN-TYROSINE SULFOTRANSFERASE 2"/>
    <property type="match status" value="1"/>
</dbReference>
<gene>
    <name evidence="2" type="ORF">AVO45_09065</name>
</gene>
<keyword evidence="1" id="KW-0808">Transferase</keyword>
<dbReference type="InterPro" id="IPR027417">
    <property type="entry name" value="P-loop_NTPase"/>
</dbReference>
<evidence type="ECO:0000313" key="2">
    <source>
        <dbReference type="EMBL" id="KUJ78098.1"/>
    </source>
</evidence>
<dbReference type="RefSeq" id="WP_082688771.1">
    <property type="nucleotide sequence ID" value="NZ_LQBQ01000023.1"/>
</dbReference>
<dbReference type="STRING" id="1685379.AVO45_09065"/>
<dbReference type="AlphaFoldDB" id="A0A0X3TQT0"/>
<dbReference type="EMBL" id="LQBQ01000023">
    <property type="protein sequence ID" value="KUJ78098.1"/>
    <property type="molecule type" value="Genomic_DNA"/>
</dbReference>
<dbReference type="Proteomes" id="UP000053791">
    <property type="component" value="Unassembled WGS sequence"/>
</dbReference>
<dbReference type="Pfam" id="PF13469">
    <property type="entry name" value="Sulfotransfer_3"/>
    <property type="match status" value="1"/>
</dbReference>
<name>A0A0X3TQT0_9RHOB</name>
<protein>
    <recommendedName>
        <fullName evidence="4">Sulfotransferase</fullName>
    </recommendedName>
</protein>
<dbReference type="GO" id="GO:0008476">
    <property type="term" value="F:protein-tyrosine sulfotransferase activity"/>
    <property type="evidence" value="ECO:0007669"/>
    <property type="project" value="InterPro"/>
</dbReference>
<evidence type="ECO:0000256" key="1">
    <source>
        <dbReference type="ARBA" id="ARBA00022679"/>
    </source>
</evidence>
<dbReference type="Gene3D" id="3.40.50.300">
    <property type="entry name" value="P-loop containing nucleotide triphosphate hydrolases"/>
    <property type="match status" value="1"/>
</dbReference>
<keyword evidence="3" id="KW-1185">Reference proteome</keyword>
<evidence type="ECO:0008006" key="4">
    <source>
        <dbReference type="Google" id="ProtNLM"/>
    </source>
</evidence>